<dbReference type="RefSeq" id="WP_055059182.1">
    <property type="nucleotide sequence ID" value="NZ_CZBP01000001.1"/>
</dbReference>
<dbReference type="Proteomes" id="UP000095762">
    <property type="component" value="Unassembled WGS sequence"/>
</dbReference>
<sequence>MREVQDPKRDMMNTMNVIDASARAAGAVASAIGYYIETRALQDNNAKTLYNYMKKGGQLKMMECEEKETLRSLMKSCDKLGIAYKECVFDRNGKESYGVIFADKNEDAMKQLRTDYLVANHKLFQVDQDTIRRFNAQQEPEKISGLDFAEMSYMKDRAAKNYMLFAAEREKDGRYSIYLRTEDKRIFDSFHAGVMQERNGTGKAVYDYMNIQRKNKEDIVNLVHAANGSKFYISNASGSHVMMINENGAYMERMAGKNPALEFCDRRDPRFERFVCEQVDRMNRPRMFRDQKADNLGKELIDRINRGQKDPMTMQEAQELLKVKELKGLRKEELSKMFKKEDLNDPEKAEAFYKIQRSIDIMHTKQEGVNMAQPKESEKVAFDAEHEARMSVEMAVGNCVRSSSQELRSFASQYMDGSITRDQVVQFSEQFNSDIRATMDWREPFDIPDYLDQNGDNILDEFQDLDKDKSPDLEPERD</sequence>
<protein>
    <submittedName>
        <fullName evidence="1">Uncharacterized protein</fullName>
    </submittedName>
</protein>
<organism evidence="1 2">
    <name type="scientific">Blautia obeum</name>
    <dbReference type="NCBI Taxonomy" id="40520"/>
    <lineage>
        <taxon>Bacteria</taxon>
        <taxon>Bacillati</taxon>
        <taxon>Bacillota</taxon>
        <taxon>Clostridia</taxon>
        <taxon>Lachnospirales</taxon>
        <taxon>Lachnospiraceae</taxon>
        <taxon>Blautia</taxon>
    </lineage>
</organism>
<accession>A0A174PQG9</accession>
<reference evidence="1 2" key="1">
    <citation type="submission" date="2015-09" db="EMBL/GenBank/DDBJ databases">
        <authorList>
            <consortium name="Pathogen Informatics"/>
        </authorList>
    </citation>
    <scope>NUCLEOTIDE SEQUENCE [LARGE SCALE GENOMIC DNA]</scope>
    <source>
        <strain evidence="1 2">2789STDY5834957</strain>
    </source>
</reference>
<proteinExistence type="predicted"/>
<gene>
    <name evidence="1" type="ORF">ERS852569_00144</name>
</gene>
<name>A0A174PQG9_9FIRM</name>
<evidence type="ECO:0000313" key="1">
    <source>
        <dbReference type="EMBL" id="CUP60565.1"/>
    </source>
</evidence>
<dbReference type="EMBL" id="CZBP01000001">
    <property type="protein sequence ID" value="CUP60565.1"/>
    <property type="molecule type" value="Genomic_DNA"/>
</dbReference>
<evidence type="ECO:0000313" key="2">
    <source>
        <dbReference type="Proteomes" id="UP000095762"/>
    </source>
</evidence>
<dbReference type="AlphaFoldDB" id="A0A174PQG9"/>